<dbReference type="FunFam" id="3.30.2460.20:FF:000001">
    <property type="entry name" value="Wnt homolog"/>
    <property type="match status" value="1"/>
</dbReference>
<evidence type="ECO:0000256" key="3">
    <source>
        <dbReference type="ARBA" id="ARBA00022473"/>
    </source>
</evidence>
<dbReference type="Gene3D" id="3.30.2460.20">
    <property type="match status" value="1"/>
</dbReference>
<keyword evidence="13" id="KW-1185">Reference proteome</keyword>
<dbReference type="Pfam" id="PF00110">
    <property type="entry name" value="wnt"/>
    <property type="match status" value="1"/>
</dbReference>
<dbReference type="InterPro" id="IPR005817">
    <property type="entry name" value="Wnt"/>
</dbReference>
<comment type="similarity">
    <text evidence="2 10">Belongs to the Wnt family.</text>
</comment>
<accession>A0A3M7SAL3</accession>
<evidence type="ECO:0000256" key="8">
    <source>
        <dbReference type="ARBA" id="ARBA00023180"/>
    </source>
</evidence>
<dbReference type="GO" id="GO:0060070">
    <property type="term" value="P:canonical Wnt signaling pathway"/>
    <property type="evidence" value="ECO:0007669"/>
    <property type="project" value="TreeGrafter"/>
</dbReference>
<dbReference type="GO" id="GO:0005109">
    <property type="term" value="F:frizzled binding"/>
    <property type="evidence" value="ECO:0007669"/>
    <property type="project" value="TreeGrafter"/>
</dbReference>
<dbReference type="STRING" id="10195.A0A3M7SAL3"/>
<evidence type="ECO:0000256" key="6">
    <source>
        <dbReference type="ARBA" id="ARBA00022687"/>
    </source>
</evidence>
<dbReference type="PRINTS" id="PR01349">
    <property type="entry name" value="WNTPROTEIN"/>
</dbReference>
<dbReference type="InterPro" id="IPR018161">
    <property type="entry name" value="Wnt_CS"/>
</dbReference>
<dbReference type="InterPro" id="IPR043158">
    <property type="entry name" value="Wnt_C"/>
</dbReference>
<comment type="subcellular location">
    <subcellularLocation>
        <location evidence="1 10">Secreted</location>
        <location evidence="1 10">Extracellular space</location>
        <location evidence="1 10">Extracellular matrix</location>
    </subcellularLocation>
</comment>
<comment type="caution">
    <text evidence="12">The sequence shown here is derived from an EMBL/GenBank/DDBJ whole genome shotgun (WGS) entry which is preliminary data.</text>
</comment>
<dbReference type="CDD" id="cd19337">
    <property type="entry name" value="Wnt_Wnt5"/>
    <property type="match status" value="1"/>
</dbReference>
<dbReference type="PROSITE" id="PS00246">
    <property type="entry name" value="WNT1"/>
    <property type="match status" value="1"/>
</dbReference>
<evidence type="ECO:0000256" key="9">
    <source>
        <dbReference type="ARBA" id="ARBA00023288"/>
    </source>
</evidence>
<dbReference type="GO" id="GO:0005615">
    <property type="term" value="C:extracellular space"/>
    <property type="evidence" value="ECO:0007669"/>
    <property type="project" value="TreeGrafter"/>
</dbReference>
<keyword evidence="7" id="KW-1015">Disulfide bond</keyword>
<dbReference type="GO" id="GO:0045165">
    <property type="term" value="P:cell fate commitment"/>
    <property type="evidence" value="ECO:0007669"/>
    <property type="project" value="TreeGrafter"/>
</dbReference>
<organism evidence="12 13">
    <name type="scientific">Brachionus plicatilis</name>
    <name type="common">Marine rotifer</name>
    <name type="synonym">Brachionus muelleri</name>
    <dbReference type="NCBI Taxonomy" id="10195"/>
    <lineage>
        <taxon>Eukaryota</taxon>
        <taxon>Metazoa</taxon>
        <taxon>Spiralia</taxon>
        <taxon>Gnathifera</taxon>
        <taxon>Rotifera</taxon>
        <taxon>Eurotatoria</taxon>
        <taxon>Monogononta</taxon>
        <taxon>Pseudotrocha</taxon>
        <taxon>Ploima</taxon>
        <taxon>Brachionidae</taxon>
        <taxon>Brachionus</taxon>
    </lineage>
</organism>
<dbReference type="PANTHER" id="PTHR12027">
    <property type="entry name" value="WNT RELATED"/>
    <property type="match status" value="1"/>
</dbReference>
<dbReference type="EMBL" id="REGN01001758">
    <property type="protein sequence ID" value="RNA32697.1"/>
    <property type="molecule type" value="Genomic_DNA"/>
</dbReference>
<dbReference type="Proteomes" id="UP000276133">
    <property type="component" value="Unassembled WGS sequence"/>
</dbReference>
<keyword evidence="6 10" id="KW-0879">Wnt signaling pathway</keyword>
<keyword evidence="5" id="KW-0272">Extracellular matrix</keyword>
<dbReference type="GO" id="GO:0030182">
    <property type="term" value="P:neuron differentiation"/>
    <property type="evidence" value="ECO:0007669"/>
    <property type="project" value="TreeGrafter"/>
</dbReference>
<name>A0A3M7SAL3_BRAPC</name>
<evidence type="ECO:0000256" key="7">
    <source>
        <dbReference type="ARBA" id="ARBA00023157"/>
    </source>
</evidence>
<comment type="function">
    <text evidence="10">Ligand for members of the frizzled family of seven transmembrane receptors.</text>
</comment>
<gene>
    <name evidence="12" type="ORF">BpHYR1_038814</name>
</gene>
<dbReference type="PANTHER" id="PTHR12027:SF77">
    <property type="entry name" value="PROTEIN WNT-5"/>
    <property type="match status" value="1"/>
</dbReference>
<dbReference type="GO" id="GO:0005125">
    <property type="term" value="F:cytokine activity"/>
    <property type="evidence" value="ECO:0007669"/>
    <property type="project" value="TreeGrafter"/>
</dbReference>
<evidence type="ECO:0000313" key="13">
    <source>
        <dbReference type="Proteomes" id="UP000276133"/>
    </source>
</evidence>
<evidence type="ECO:0000256" key="2">
    <source>
        <dbReference type="ARBA" id="ARBA00005683"/>
    </source>
</evidence>
<dbReference type="OrthoDB" id="5945655at2759"/>
<sequence length="386" mass="43945">MFSIVLIALSVVATRMVDANWWNLGLKTSLFSSNTVAQVHNLADFCQSLDGLTPGQSKLCELYSDHVTAIAKGARIGIMECQWQFRFNQWNCSTISNSSVYGPIIEDVPSRESAFVHAVSAAGVLQAIARSCRNGDISTCGCSTSKRPANLNKDWVWGGCGDNVEYGYKFTKHFVDMTEKSISDDKRSLQVNRLRFRNRFRKSEGNDLQTSFEVRRAKATKLMNLHNNEAGRRAVYRMVKIECKCHGVSGSCSMKTCWLKLPSFREVGDYLKEKYDSAIEVRYELRQNQLRPRYRRFSKPTKEDLVYIQDSPNYCNYNEKNGILGTSGRQCNKNSNGPDGCRIMCCGRGYYIQKTIKEEKCKCKFQWCCSVKCETCITEVETYTCK</sequence>
<evidence type="ECO:0000256" key="10">
    <source>
        <dbReference type="RuleBase" id="RU003500"/>
    </source>
</evidence>
<proteinExistence type="inferred from homology"/>
<keyword evidence="3 10" id="KW-0217">Developmental protein</keyword>
<reference evidence="12 13" key="1">
    <citation type="journal article" date="2018" name="Sci. Rep.">
        <title>Genomic signatures of local adaptation to the degree of environmental predictability in rotifers.</title>
        <authorList>
            <person name="Franch-Gras L."/>
            <person name="Hahn C."/>
            <person name="Garcia-Roger E.M."/>
            <person name="Carmona M.J."/>
            <person name="Serra M."/>
            <person name="Gomez A."/>
        </authorList>
    </citation>
    <scope>NUCLEOTIDE SEQUENCE [LARGE SCALE GENOMIC DNA]</scope>
    <source>
        <strain evidence="12">HYR1</strain>
    </source>
</reference>
<evidence type="ECO:0000256" key="4">
    <source>
        <dbReference type="ARBA" id="ARBA00022525"/>
    </source>
</evidence>
<keyword evidence="4" id="KW-0964">Secreted</keyword>
<keyword evidence="11" id="KW-0732">Signal</keyword>
<evidence type="ECO:0000256" key="1">
    <source>
        <dbReference type="ARBA" id="ARBA00004498"/>
    </source>
</evidence>
<feature type="signal peptide" evidence="11">
    <location>
        <begin position="1"/>
        <end position="19"/>
    </location>
</feature>
<dbReference type="SMART" id="SM00097">
    <property type="entry name" value="WNT1"/>
    <property type="match status" value="1"/>
</dbReference>
<evidence type="ECO:0000313" key="12">
    <source>
        <dbReference type="EMBL" id="RNA32697.1"/>
    </source>
</evidence>
<evidence type="ECO:0000256" key="5">
    <source>
        <dbReference type="ARBA" id="ARBA00022530"/>
    </source>
</evidence>
<keyword evidence="9" id="KW-0449">Lipoprotein</keyword>
<feature type="chain" id="PRO_5018131653" description="Protein Wnt" evidence="11">
    <location>
        <begin position="20"/>
        <end position="386"/>
    </location>
</feature>
<dbReference type="AlphaFoldDB" id="A0A3M7SAL3"/>
<protein>
    <recommendedName>
        <fullName evidence="10">Protein Wnt</fullName>
    </recommendedName>
</protein>
<evidence type="ECO:0000256" key="11">
    <source>
        <dbReference type="SAM" id="SignalP"/>
    </source>
</evidence>
<keyword evidence="8" id="KW-0325">Glycoprotein</keyword>